<dbReference type="PANTHER" id="PTHR44170:SF6">
    <property type="entry name" value="CONTACTIN"/>
    <property type="match status" value="1"/>
</dbReference>
<dbReference type="EMBL" id="CAJHNH020005223">
    <property type="protein sequence ID" value="CAG5132278.1"/>
    <property type="molecule type" value="Genomic_DNA"/>
</dbReference>
<dbReference type="InterPro" id="IPR007110">
    <property type="entry name" value="Ig-like_dom"/>
</dbReference>
<feature type="domain" description="Ig-like" evidence="4">
    <location>
        <begin position="337"/>
        <end position="417"/>
    </location>
</feature>
<keyword evidence="1" id="KW-0677">Repeat</keyword>
<evidence type="ECO:0000313" key="7">
    <source>
        <dbReference type="Proteomes" id="UP000678393"/>
    </source>
</evidence>
<feature type="domain" description="Fibronectin type-III" evidence="5">
    <location>
        <begin position="705"/>
        <end position="821"/>
    </location>
</feature>
<dbReference type="InterPro" id="IPR003598">
    <property type="entry name" value="Ig_sub2"/>
</dbReference>
<dbReference type="InterPro" id="IPR036179">
    <property type="entry name" value="Ig-like_dom_sf"/>
</dbReference>
<dbReference type="GO" id="GO:0030424">
    <property type="term" value="C:axon"/>
    <property type="evidence" value="ECO:0007669"/>
    <property type="project" value="TreeGrafter"/>
</dbReference>
<dbReference type="SMART" id="SM00408">
    <property type="entry name" value="IGc2"/>
    <property type="match status" value="5"/>
</dbReference>
<dbReference type="GO" id="GO:0007411">
    <property type="term" value="P:axon guidance"/>
    <property type="evidence" value="ECO:0007669"/>
    <property type="project" value="TreeGrafter"/>
</dbReference>
<feature type="non-terminal residue" evidence="6">
    <location>
        <position position="1"/>
    </location>
</feature>
<dbReference type="SMART" id="SM00409">
    <property type="entry name" value="IG"/>
    <property type="match status" value="6"/>
</dbReference>
<dbReference type="Proteomes" id="UP000678393">
    <property type="component" value="Unassembled WGS sequence"/>
</dbReference>
<feature type="domain" description="Ig-like" evidence="4">
    <location>
        <begin position="223"/>
        <end position="293"/>
    </location>
</feature>
<evidence type="ECO:0000259" key="5">
    <source>
        <dbReference type="PROSITE" id="PS50853"/>
    </source>
</evidence>
<gene>
    <name evidence="6" type="ORF">CUNI_LOCUS17836</name>
</gene>
<proteinExistence type="predicted"/>
<dbReference type="GO" id="GO:0098609">
    <property type="term" value="P:cell-cell adhesion"/>
    <property type="evidence" value="ECO:0007669"/>
    <property type="project" value="TreeGrafter"/>
</dbReference>
<dbReference type="Pfam" id="PF13927">
    <property type="entry name" value="Ig_3"/>
    <property type="match status" value="4"/>
</dbReference>
<keyword evidence="3" id="KW-0393">Immunoglobulin domain</keyword>
<feature type="non-terminal residue" evidence="6">
    <location>
        <position position="1074"/>
    </location>
</feature>
<evidence type="ECO:0000313" key="6">
    <source>
        <dbReference type="EMBL" id="CAG5132278.1"/>
    </source>
</evidence>
<dbReference type="InterPro" id="IPR013783">
    <property type="entry name" value="Ig-like_fold"/>
</dbReference>
<dbReference type="Gene3D" id="2.60.40.10">
    <property type="entry name" value="Immunoglobulins"/>
    <property type="match status" value="9"/>
</dbReference>
<dbReference type="PROSITE" id="PS50835">
    <property type="entry name" value="IG_LIKE"/>
    <property type="match status" value="6"/>
</dbReference>
<feature type="domain" description="Ig-like" evidence="4">
    <location>
        <begin position="602"/>
        <end position="692"/>
    </location>
</feature>
<evidence type="ECO:0000256" key="2">
    <source>
        <dbReference type="ARBA" id="ARBA00023157"/>
    </source>
</evidence>
<feature type="domain" description="Ig-like" evidence="4">
    <location>
        <begin position="111"/>
        <end position="205"/>
    </location>
</feature>
<dbReference type="OrthoDB" id="3666223at2759"/>
<dbReference type="FunFam" id="2.60.40.10:FF:000035">
    <property type="entry name" value="Contactin 1"/>
    <property type="match status" value="1"/>
</dbReference>
<dbReference type="InterPro" id="IPR003961">
    <property type="entry name" value="FN3_dom"/>
</dbReference>
<feature type="domain" description="Ig-like" evidence="4">
    <location>
        <begin position="515"/>
        <end position="593"/>
    </location>
</feature>
<dbReference type="SUPFAM" id="SSF48726">
    <property type="entry name" value="Immunoglobulin"/>
    <property type="match status" value="6"/>
</dbReference>
<dbReference type="SUPFAM" id="SSF49265">
    <property type="entry name" value="Fibronectin type III"/>
    <property type="match status" value="2"/>
</dbReference>
<keyword evidence="7" id="KW-1185">Reference proteome</keyword>
<dbReference type="AlphaFoldDB" id="A0A8S3ZVX2"/>
<evidence type="ECO:0000259" key="4">
    <source>
        <dbReference type="PROSITE" id="PS50835"/>
    </source>
</evidence>
<evidence type="ECO:0000256" key="1">
    <source>
        <dbReference type="ARBA" id="ARBA00022737"/>
    </source>
</evidence>
<sequence>QDWFTSGFRDLTGRLLWESDGTEIRTDYFPNPSDRNKTVQDPLTKIEYNQIVYRFHKGSQNEYMWAWSRLMKTGPFICEISQLDAWKLHQQKRDFSYGTSITDPNLLQIGPNITYQSPDTIFFETSGRMTTVVLECQATGYPSPSYRCDFPLLYRYRKQIEWVTSDLGSQYTVTNGRLTITNPDPNKDASLYTCEASNQLGTVLSNPIEVLHGYIDQFSNVPPSPITATMYMGKEIVCQPPNHNTDLSYKWFKNTVFNFIRPELNAQYFLSRNGRLYISEVQAADHDLYFCAIFMAPKSGQVLANTQPPSRNSLGIQLNIIGENANTYGPDIQDKFPQYFPSVPMVGDKVEVECLAYGRLPLYYSWKRNDGPMHPDATFSDHNRVLTIPKARLEDTGSYTCVVSGDRNTANRTVFISLLAPPSFPFPLQNQHVDADSKLTWICNAIGVPRPTYTWYKNGVALFSNAADGLWINRNILTIDKVNAAKHNGMYQCEATNVYASSRSSAQLRALAFAPTFKNSPVASSKQGAEGGNITISCKPEAAPRPAIKWVKNGKELGNVQPNGDLVLSLLTKGDAGKYTCVAENVYGQANSSCVLIVQGGVTFAEIPSHQEVEQNHTASLNCKASYDKSKTDVTYSWMFNSHMIDFTGAVSNDAIHYSMSQDSGLLYIISAQFRNEGEYTCVVSTVTGSISQKAMIKVKGPPGEPGGVHARVNPSSDIPFGKVQIWWKEGENHYYPVHKYAIEFQTHYDDEHGYKWNLLTADIPVESLYNDDYKEWLIYEVKEGLSPGTEYRFRVKAGNNQIGYGPPSEIPSIWYKTISAPPIYSPDNLRGGGGSVGELHIVWDPLPRTLWGGTSMQYWLHYRQKNERNPDGKWQSVPNLTSTVYNAIVGPDLYYTPYEVKVQAENELGKGPNSSIAVVYSAEDMPSNVAPKFIQANAVNGTAGIVEWEPIPNTREDAKGTVFAYQVNYWLEGDTRCLGKHEDTARFIRFYGDVGSGLIVGMEYALDYCLNLQFLNHAGMGPKTDNYYIGMNFAPPSRYPEYVTVMSHGNDSVRLLWRGVSTIWGEEPVIGYK</sequence>
<evidence type="ECO:0000256" key="3">
    <source>
        <dbReference type="ARBA" id="ARBA00023319"/>
    </source>
</evidence>
<feature type="domain" description="Fibronectin type-III" evidence="5">
    <location>
        <begin position="826"/>
        <end position="925"/>
    </location>
</feature>
<dbReference type="InterPro" id="IPR003599">
    <property type="entry name" value="Ig_sub"/>
</dbReference>
<comment type="caution">
    <text evidence="6">The sequence shown here is derived from an EMBL/GenBank/DDBJ whole genome shotgun (WGS) entry which is preliminary data.</text>
</comment>
<protein>
    <recommendedName>
        <fullName evidence="8">Contactin</fullName>
    </recommendedName>
</protein>
<reference evidence="6" key="1">
    <citation type="submission" date="2021-04" db="EMBL/GenBank/DDBJ databases">
        <authorList>
            <consortium name="Molecular Ecology Group"/>
        </authorList>
    </citation>
    <scope>NUCLEOTIDE SEQUENCE</scope>
</reference>
<evidence type="ECO:0008006" key="8">
    <source>
        <dbReference type="Google" id="ProtNLM"/>
    </source>
</evidence>
<dbReference type="GO" id="GO:0005886">
    <property type="term" value="C:plasma membrane"/>
    <property type="evidence" value="ECO:0007669"/>
    <property type="project" value="TreeGrafter"/>
</dbReference>
<name>A0A8S3ZVX2_9EUPU</name>
<dbReference type="PROSITE" id="PS50853">
    <property type="entry name" value="FN3"/>
    <property type="match status" value="2"/>
</dbReference>
<dbReference type="FunFam" id="2.60.40.10:FF:000032">
    <property type="entry name" value="palladin isoform X1"/>
    <property type="match status" value="1"/>
</dbReference>
<dbReference type="InterPro" id="IPR036116">
    <property type="entry name" value="FN3_sf"/>
</dbReference>
<dbReference type="PANTHER" id="PTHR44170">
    <property type="entry name" value="PROTEIN SIDEKICK"/>
    <property type="match status" value="1"/>
</dbReference>
<accession>A0A8S3ZVX2</accession>
<organism evidence="6 7">
    <name type="scientific">Candidula unifasciata</name>
    <dbReference type="NCBI Taxonomy" id="100452"/>
    <lineage>
        <taxon>Eukaryota</taxon>
        <taxon>Metazoa</taxon>
        <taxon>Spiralia</taxon>
        <taxon>Lophotrochozoa</taxon>
        <taxon>Mollusca</taxon>
        <taxon>Gastropoda</taxon>
        <taxon>Heterobranchia</taxon>
        <taxon>Euthyneura</taxon>
        <taxon>Panpulmonata</taxon>
        <taxon>Eupulmonata</taxon>
        <taxon>Stylommatophora</taxon>
        <taxon>Helicina</taxon>
        <taxon>Helicoidea</taxon>
        <taxon>Geomitridae</taxon>
        <taxon>Candidula</taxon>
    </lineage>
</organism>
<dbReference type="SMART" id="SM00060">
    <property type="entry name" value="FN3"/>
    <property type="match status" value="2"/>
</dbReference>
<keyword evidence="2" id="KW-1015">Disulfide bond</keyword>
<dbReference type="CDD" id="cd00063">
    <property type="entry name" value="FN3"/>
    <property type="match status" value="2"/>
</dbReference>
<feature type="domain" description="Ig-like" evidence="4">
    <location>
        <begin position="421"/>
        <end position="509"/>
    </location>
</feature>